<evidence type="ECO:0000256" key="2">
    <source>
        <dbReference type="ARBA" id="ARBA00022692"/>
    </source>
</evidence>
<dbReference type="PANTHER" id="PTHR12714:SF24">
    <property type="entry name" value="SLR1182 PROTEIN"/>
    <property type="match status" value="1"/>
</dbReference>
<keyword evidence="6" id="KW-0489">Methyltransferase</keyword>
<protein>
    <submittedName>
        <fullName evidence="6">Protein-S-isoprenylcysteine O-methyltransferase Ste14</fullName>
    </submittedName>
</protein>
<feature type="transmembrane region" description="Helical" evidence="5">
    <location>
        <begin position="12"/>
        <end position="30"/>
    </location>
</feature>
<dbReference type="Gene3D" id="1.20.120.1630">
    <property type="match status" value="1"/>
</dbReference>
<sequence length="153" mass="17345">MSSRSTRPILPPPVIYLLFVGTAWGLDALLPVPLPDNDWTHWAGWGLIDGGLVLMLLTVLQMARQRTTVNPYGTPAKLLEEGPFRLSRNPIYLADTLVYAGIALLLASPWPWLLLPVLILCMNRLVIRHEEALLSELFGDSYRAYRARVRRWL</sequence>
<dbReference type="Pfam" id="PF04191">
    <property type="entry name" value="PEMT"/>
    <property type="match status" value="1"/>
</dbReference>
<evidence type="ECO:0000256" key="4">
    <source>
        <dbReference type="ARBA" id="ARBA00023136"/>
    </source>
</evidence>
<dbReference type="InterPro" id="IPR007318">
    <property type="entry name" value="Phopholipid_MeTrfase"/>
</dbReference>
<accession>A0A1H6QHL1</accession>
<name>A0A1H6QHL1_9GAMM</name>
<keyword evidence="3 5" id="KW-1133">Transmembrane helix</keyword>
<dbReference type="RefSeq" id="WP_090896255.1">
    <property type="nucleotide sequence ID" value="NZ_FNYO01000001.1"/>
</dbReference>
<reference evidence="6 7" key="1">
    <citation type="submission" date="2016-10" db="EMBL/GenBank/DDBJ databases">
        <authorList>
            <person name="de Groot N.N."/>
        </authorList>
    </citation>
    <scope>NUCLEOTIDE SEQUENCE [LARGE SCALE GENOMIC DNA]</scope>
    <source>
        <strain evidence="6 7">DSM 1041</strain>
    </source>
</reference>
<keyword evidence="6" id="KW-0808">Transferase</keyword>
<keyword evidence="2 5" id="KW-0812">Transmembrane</keyword>
<evidence type="ECO:0000256" key="5">
    <source>
        <dbReference type="SAM" id="Phobius"/>
    </source>
</evidence>
<evidence type="ECO:0000256" key="3">
    <source>
        <dbReference type="ARBA" id="ARBA00022989"/>
    </source>
</evidence>
<dbReference type="GO" id="GO:0032259">
    <property type="term" value="P:methylation"/>
    <property type="evidence" value="ECO:0007669"/>
    <property type="project" value="UniProtKB-KW"/>
</dbReference>
<dbReference type="GO" id="GO:0012505">
    <property type="term" value="C:endomembrane system"/>
    <property type="evidence" value="ECO:0007669"/>
    <property type="project" value="UniProtKB-SubCell"/>
</dbReference>
<gene>
    <name evidence="6" type="ORF">SAMN04244579_00156</name>
</gene>
<dbReference type="EMBL" id="FNYO01000001">
    <property type="protein sequence ID" value="SEI38482.1"/>
    <property type="molecule type" value="Genomic_DNA"/>
</dbReference>
<dbReference type="AlphaFoldDB" id="A0A1H6QHL1"/>
<comment type="subcellular location">
    <subcellularLocation>
        <location evidence="1">Endomembrane system</location>
        <topology evidence="1">Multi-pass membrane protein</topology>
    </subcellularLocation>
</comment>
<feature type="transmembrane region" description="Helical" evidence="5">
    <location>
        <begin position="97"/>
        <end position="119"/>
    </location>
</feature>
<dbReference type="PANTHER" id="PTHR12714">
    <property type="entry name" value="PROTEIN-S ISOPRENYLCYSTEINE O-METHYLTRANSFERASE"/>
    <property type="match status" value="1"/>
</dbReference>
<evidence type="ECO:0000256" key="1">
    <source>
        <dbReference type="ARBA" id="ARBA00004127"/>
    </source>
</evidence>
<organism evidence="6 7">
    <name type="scientific">Azotobacter beijerinckii</name>
    <dbReference type="NCBI Taxonomy" id="170623"/>
    <lineage>
        <taxon>Bacteria</taxon>
        <taxon>Pseudomonadati</taxon>
        <taxon>Pseudomonadota</taxon>
        <taxon>Gammaproteobacteria</taxon>
        <taxon>Pseudomonadales</taxon>
        <taxon>Pseudomonadaceae</taxon>
        <taxon>Azotobacter</taxon>
    </lineage>
</organism>
<dbReference type="GO" id="GO:0008168">
    <property type="term" value="F:methyltransferase activity"/>
    <property type="evidence" value="ECO:0007669"/>
    <property type="project" value="UniProtKB-KW"/>
</dbReference>
<evidence type="ECO:0000313" key="7">
    <source>
        <dbReference type="Proteomes" id="UP000199005"/>
    </source>
</evidence>
<dbReference type="Proteomes" id="UP000199005">
    <property type="component" value="Unassembled WGS sequence"/>
</dbReference>
<dbReference type="STRING" id="170623.SAMN04244579_00156"/>
<proteinExistence type="predicted"/>
<evidence type="ECO:0000313" key="6">
    <source>
        <dbReference type="EMBL" id="SEI38482.1"/>
    </source>
</evidence>
<keyword evidence="4 5" id="KW-0472">Membrane</keyword>
<feature type="transmembrane region" description="Helical" evidence="5">
    <location>
        <begin position="42"/>
        <end position="60"/>
    </location>
</feature>